<dbReference type="EMBL" id="VMNX01000001">
    <property type="protein sequence ID" value="MPY47125.1"/>
    <property type="molecule type" value="Genomic_DNA"/>
</dbReference>
<dbReference type="AlphaFoldDB" id="A0A5N8WL69"/>
<dbReference type="Proteomes" id="UP000373149">
    <property type="component" value="Unassembled WGS sequence"/>
</dbReference>
<feature type="transmembrane region" description="Helical" evidence="1">
    <location>
        <begin position="87"/>
        <end position="108"/>
    </location>
</feature>
<gene>
    <name evidence="3" type="ORF">FPZ41_00420</name>
    <name evidence="4" type="ORF">FPZ41_01125</name>
</gene>
<keyword evidence="2" id="KW-0732">Signal</keyword>
<keyword evidence="1" id="KW-0812">Transmembrane</keyword>
<proteinExistence type="predicted"/>
<evidence type="ECO:0000313" key="3">
    <source>
        <dbReference type="EMBL" id="MPY47125.1"/>
    </source>
</evidence>
<dbReference type="RefSeq" id="WP_152857957.1">
    <property type="nucleotide sequence ID" value="NZ_VMNX01000001.1"/>
</dbReference>
<feature type="transmembrane region" description="Helical" evidence="1">
    <location>
        <begin position="120"/>
        <end position="139"/>
    </location>
</feature>
<keyword evidence="1" id="KW-1133">Transmembrane helix</keyword>
<evidence type="ECO:0000313" key="4">
    <source>
        <dbReference type="EMBL" id="MPY47264.1"/>
    </source>
</evidence>
<sequence length="157" mass="15003">MNATLRKIAVSGGAAVALLGGATATAVAASPEHEATVIAIARTDTGPGSADGITGDLTPNGGVGAPLQNPANGQVPAGYNQQIQTQASGGVIGAGVVAILVLGIIVVVRIKGRDVKVGDAVVLTLFGIAVSGTVIGALGDQLTDSAIGSIGSMLGGL</sequence>
<organism evidence="4 5">
    <name type="scientific">Streptomyces acidicola</name>
    <dbReference type="NCBI Taxonomy" id="2596892"/>
    <lineage>
        <taxon>Bacteria</taxon>
        <taxon>Bacillati</taxon>
        <taxon>Actinomycetota</taxon>
        <taxon>Actinomycetes</taxon>
        <taxon>Kitasatosporales</taxon>
        <taxon>Streptomycetaceae</taxon>
        <taxon>Streptomyces</taxon>
    </lineage>
</organism>
<evidence type="ECO:0000256" key="1">
    <source>
        <dbReference type="SAM" id="Phobius"/>
    </source>
</evidence>
<protein>
    <submittedName>
        <fullName evidence="4">Uncharacterized protein</fullName>
    </submittedName>
</protein>
<evidence type="ECO:0000313" key="5">
    <source>
        <dbReference type="Proteomes" id="UP000373149"/>
    </source>
</evidence>
<accession>A0A5N8WL69</accession>
<name>A0A5N8WL69_9ACTN</name>
<keyword evidence="5" id="KW-1185">Reference proteome</keyword>
<feature type="signal peptide" evidence="2">
    <location>
        <begin position="1"/>
        <end position="28"/>
    </location>
</feature>
<keyword evidence="1" id="KW-0472">Membrane</keyword>
<evidence type="ECO:0000256" key="2">
    <source>
        <dbReference type="SAM" id="SignalP"/>
    </source>
</evidence>
<feature type="chain" id="PRO_5043207904" evidence="2">
    <location>
        <begin position="29"/>
        <end position="157"/>
    </location>
</feature>
<reference evidence="4 5" key="1">
    <citation type="submission" date="2019-09" db="EMBL/GenBank/DDBJ databases">
        <authorList>
            <person name="Duangmal K."/>
            <person name="Teo W.F.A."/>
            <person name="Lipun K."/>
        </authorList>
    </citation>
    <scope>NUCLEOTIDE SEQUENCE [LARGE SCALE GENOMIC DNA]</scope>
    <source>
        <strain evidence="4 5">K1PN6</strain>
    </source>
</reference>
<comment type="caution">
    <text evidence="4">The sequence shown here is derived from an EMBL/GenBank/DDBJ whole genome shotgun (WGS) entry which is preliminary data.</text>
</comment>
<dbReference type="EMBL" id="VMNX01000001">
    <property type="protein sequence ID" value="MPY47264.1"/>
    <property type="molecule type" value="Genomic_DNA"/>
</dbReference>